<keyword evidence="3" id="KW-1185">Reference proteome</keyword>
<sequence length="224" mass="24575">MDMARGWTGRTACVLQAALRESNESFASRLGISPRAVANWHEKPALTPRAEMQQLLDRALETASDAAQSRFATLLAAEHHITTEPVSHTGSSYALRVAIAVVLKGYEILIVQRRGEDGRGISWQFPAGVVKPGVSAETVAIQETLGETGVHCAVVRNLGSRLHPITHVYCDYLLCEYLGGDAQNLDVVENVSVTWTTSDRLTRFIPTDRIFPPILQAIEELINE</sequence>
<dbReference type="PROSITE" id="PS51462">
    <property type="entry name" value="NUDIX"/>
    <property type="match status" value="1"/>
</dbReference>
<gene>
    <name evidence="2" type="ORF">C8E97_0939</name>
</gene>
<protein>
    <submittedName>
        <fullName evidence="2">ADP-ribose pyrophosphatase YjhB (NUDIX family)</fullName>
    </submittedName>
</protein>
<proteinExistence type="predicted"/>
<accession>A0A495VSV5</accession>
<evidence type="ECO:0000259" key="1">
    <source>
        <dbReference type="PROSITE" id="PS51462"/>
    </source>
</evidence>
<comment type="caution">
    <text evidence="2">The sequence shown here is derived from an EMBL/GenBank/DDBJ whole genome shotgun (WGS) entry which is preliminary data.</text>
</comment>
<name>A0A495VSV5_9PSEU</name>
<dbReference type="SUPFAM" id="SSF55811">
    <property type="entry name" value="Nudix"/>
    <property type="match status" value="1"/>
</dbReference>
<reference evidence="2 3" key="1">
    <citation type="submission" date="2018-10" db="EMBL/GenBank/DDBJ databases">
        <title>Sequencing the genomes of 1000 actinobacteria strains.</title>
        <authorList>
            <person name="Klenk H.-P."/>
        </authorList>
    </citation>
    <scope>NUCLEOTIDE SEQUENCE [LARGE SCALE GENOMIC DNA]</scope>
    <source>
        <strain evidence="2 3">DSM 43800</strain>
    </source>
</reference>
<dbReference type="AlphaFoldDB" id="A0A495VSV5"/>
<organism evidence="2 3">
    <name type="scientific">Saccharothrix australiensis</name>
    <dbReference type="NCBI Taxonomy" id="2072"/>
    <lineage>
        <taxon>Bacteria</taxon>
        <taxon>Bacillati</taxon>
        <taxon>Actinomycetota</taxon>
        <taxon>Actinomycetes</taxon>
        <taxon>Pseudonocardiales</taxon>
        <taxon>Pseudonocardiaceae</taxon>
        <taxon>Saccharothrix</taxon>
    </lineage>
</organism>
<dbReference type="CDD" id="cd02883">
    <property type="entry name" value="NUDIX_Hydrolase"/>
    <property type="match status" value="1"/>
</dbReference>
<dbReference type="InterPro" id="IPR015797">
    <property type="entry name" value="NUDIX_hydrolase-like_dom_sf"/>
</dbReference>
<evidence type="ECO:0000313" key="2">
    <source>
        <dbReference type="EMBL" id="RKT52429.1"/>
    </source>
</evidence>
<evidence type="ECO:0000313" key="3">
    <source>
        <dbReference type="Proteomes" id="UP000282084"/>
    </source>
</evidence>
<dbReference type="InterPro" id="IPR000086">
    <property type="entry name" value="NUDIX_hydrolase_dom"/>
</dbReference>
<dbReference type="OrthoDB" id="4523834at2"/>
<dbReference type="Proteomes" id="UP000282084">
    <property type="component" value="Unassembled WGS sequence"/>
</dbReference>
<feature type="domain" description="Nudix hydrolase" evidence="1">
    <location>
        <begin position="92"/>
        <end position="219"/>
    </location>
</feature>
<dbReference type="Pfam" id="PF00293">
    <property type="entry name" value="NUDIX"/>
    <property type="match status" value="1"/>
</dbReference>
<dbReference type="EMBL" id="RBXO01000001">
    <property type="protein sequence ID" value="RKT52429.1"/>
    <property type="molecule type" value="Genomic_DNA"/>
</dbReference>
<dbReference type="Gene3D" id="3.90.79.10">
    <property type="entry name" value="Nucleoside Triphosphate Pyrophosphohydrolase"/>
    <property type="match status" value="1"/>
</dbReference>